<dbReference type="SUPFAM" id="SSF47413">
    <property type="entry name" value="lambda repressor-like DNA-binding domains"/>
    <property type="match status" value="1"/>
</dbReference>
<name>A0A4V0BVV1_9STRE</name>
<dbReference type="CDD" id="cd00093">
    <property type="entry name" value="HTH_XRE"/>
    <property type="match status" value="1"/>
</dbReference>
<dbReference type="InterPro" id="IPR010982">
    <property type="entry name" value="Lambda_DNA-bd_dom_sf"/>
</dbReference>
<dbReference type="Proteomes" id="UP000307982">
    <property type="component" value="Chromosome"/>
</dbReference>
<dbReference type="AlphaFoldDB" id="A0A4V0BVV1"/>
<reference evidence="2 3" key="1">
    <citation type="submission" date="2019-05" db="EMBL/GenBank/DDBJ databases">
        <authorList>
            <consortium name="Pathogen Informatics"/>
        </authorList>
    </citation>
    <scope>NUCLEOTIDE SEQUENCE [LARGE SCALE GENOMIC DNA]</scope>
    <source>
        <strain evidence="2 3">NCTC5338</strain>
    </source>
</reference>
<dbReference type="SMART" id="SM00530">
    <property type="entry name" value="HTH_XRE"/>
    <property type="match status" value="1"/>
</dbReference>
<sequence length="195" mass="23055">MLRNNLAKLMIDRGVTATQLFNDTGIARSTISKISNNNTDKISLQTIDKICNYLEVSPSEFFDFWAYDVKIQCGFDNFDTLSEVKEHWEFVPEFEEPCYLLLEFRRGRDRKYLLEYKFLYLYSKDPDKLFNPSQLDKVRLNGSMSQVAIFDDMPVQFKNELIDNIKQQLSETFEVWDISPTIKYIDMFIFNPEAE</sequence>
<proteinExistence type="predicted"/>
<dbReference type="EMBL" id="LR594040">
    <property type="protein sequence ID" value="VTS71578.1"/>
    <property type="molecule type" value="Genomic_DNA"/>
</dbReference>
<dbReference type="PROSITE" id="PS50943">
    <property type="entry name" value="HTH_CROC1"/>
    <property type="match status" value="1"/>
</dbReference>
<evidence type="ECO:0000313" key="3">
    <source>
        <dbReference type="Proteomes" id="UP000307982"/>
    </source>
</evidence>
<dbReference type="Pfam" id="PF13443">
    <property type="entry name" value="HTH_26"/>
    <property type="match status" value="1"/>
</dbReference>
<dbReference type="GO" id="GO:0003677">
    <property type="term" value="F:DNA binding"/>
    <property type="evidence" value="ECO:0007669"/>
    <property type="project" value="InterPro"/>
</dbReference>
<accession>A0A4V0BVV1</accession>
<evidence type="ECO:0000313" key="2">
    <source>
        <dbReference type="EMBL" id="VTS71578.1"/>
    </source>
</evidence>
<dbReference type="Gene3D" id="1.10.260.40">
    <property type="entry name" value="lambda repressor-like DNA-binding domains"/>
    <property type="match status" value="1"/>
</dbReference>
<feature type="domain" description="HTH cro/C1-type" evidence="1">
    <location>
        <begin position="6"/>
        <end position="61"/>
    </location>
</feature>
<protein>
    <submittedName>
        <fullName evidence="2">Cro/CI family transcriptional regulator</fullName>
    </submittedName>
</protein>
<evidence type="ECO:0000259" key="1">
    <source>
        <dbReference type="PROSITE" id="PS50943"/>
    </source>
</evidence>
<gene>
    <name evidence="2" type="ORF">NCTC5338_01169</name>
</gene>
<dbReference type="InterPro" id="IPR001387">
    <property type="entry name" value="Cro/C1-type_HTH"/>
</dbReference>
<dbReference type="OrthoDB" id="2899891at2"/>
<organism evidence="2 3">
    <name type="scientific">Streptococcus australis</name>
    <dbReference type="NCBI Taxonomy" id="113107"/>
    <lineage>
        <taxon>Bacteria</taxon>
        <taxon>Bacillati</taxon>
        <taxon>Bacillota</taxon>
        <taxon>Bacilli</taxon>
        <taxon>Lactobacillales</taxon>
        <taxon>Streptococcaceae</taxon>
        <taxon>Streptococcus</taxon>
    </lineage>
</organism>